<proteinExistence type="predicted"/>
<keyword evidence="1" id="KW-0472">Membrane</keyword>
<reference evidence="2" key="1">
    <citation type="journal article" date="2014" name="Front. Microbiol.">
        <title>High frequency of phylogenetically diverse reductive dehalogenase-homologous genes in deep subseafloor sedimentary metagenomes.</title>
        <authorList>
            <person name="Kawai M."/>
            <person name="Futagami T."/>
            <person name="Toyoda A."/>
            <person name="Takaki Y."/>
            <person name="Nishi S."/>
            <person name="Hori S."/>
            <person name="Arai W."/>
            <person name="Tsubouchi T."/>
            <person name="Morono Y."/>
            <person name="Uchiyama I."/>
            <person name="Ito T."/>
            <person name="Fujiyama A."/>
            <person name="Inagaki F."/>
            <person name="Takami H."/>
        </authorList>
    </citation>
    <scope>NUCLEOTIDE SEQUENCE</scope>
    <source>
        <strain evidence="2">Expedition CK06-06</strain>
    </source>
</reference>
<feature type="non-terminal residue" evidence="2">
    <location>
        <position position="1"/>
    </location>
</feature>
<name>X0WZN5_9ZZZZ</name>
<feature type="transmembrane region" description="Helical" evidence="1">
    <location>
        <begin position="184"/>
        <end position="206"/>
    </location>
</feature>
<gene>
    <name evidence="2" type="ORF">S01H1_69681</name>
</gene>
<accession>X0WZN5</accession>
<dbReference type="AlphaFoldDB" id="X0WZN5"/>
<organism evidence="2">
    <name type="scientific">marine sediment metagenome</name>
    <dbReference type="NCBI Taxonomy" id="412755"/>
    <lineage>
        <taxon>unclassified sequences</taxon>
        <taxon>metagenomes</taxon>
        <taxon>ecological metagenomes</taxon>
    </lineage>
</organism>
<evidence type="ECO:0000256" key="1">
    <source>
        <dbReference type="SAM" id="Phobius"/>
    </source>
</evidence>
<evidence type="ECO:0000313" key="2">
    <source>
        <dbReference type="EMBL" id="GAG28657.1"/>
    </source>
</evidence>
<feature type="non-terminal residue" evidence="2">
    <location>
        <position position="246"/>
    </location>
</feature>
<protein>
    <submittedName>
        <fullName evidence="2">Uncharacterized protein</fullName>
    </submittedName>
</protein>
<dbReference type="EMBL" id="BARS01046277">
    <property type="protein sequence ID" value="GAG28657.1"/>
    <property type="molecule type" value="Genomic_DNA"/>
</dbReference>
<comment type="caution">
    <text evidence="2">The sequence shown here is derived from an EMBL/GenBank/DDBJ whole genome shotgun (WGS) entry which is preliminary data.</text>
</comment>
<keyword evidence="1" id="KW-0812">Transmembrane</keyword>
<keyword evidence="1" id="KW-1133">Transmembrane helix</keyword>
<sequence>LIKKPRRELPVTVLQDKYPNLGRKGNSLYERAYTCSLRIQVKKEMDESPHIKRWLGKLSPGSNRTNHARFIHFMMHLRRGDSRFSQSTIAELVDFQLNAVGTEKFEILDILQEWTQNLKVRMNDGYRDMRVASKECNYWVIHSFFVHNRAALPRDKFTISSDIAPTEPKLTIEILKDIVLTCKLVYSTIYLNMFFAGLGISELLYWSNNGWERLKKEIDEGKTTFTIYQPGRKKEKNKRPFYTRTG</sequence>